<keyword evidence="1" id="KW-0812">Transmembrane</keyword>
<dbReference type="PANTHER" id="PTHR30336">
    <property type="entry name" value="INNER MEMBRANE PROTEIN, PROBABLE PERMEASE"/>
    <property type="match status" value="1"/>
</dbReference>
<dbReference type="Pfam" id="PF02698">
    <property type="entry name" value="DUF218"/>
    <property type="match status" value="1"/>
</dbReference>
<sequence length="267" mass="29431">MNPAGLLYELKPYMLLLLQPPVPLLALIMVGAGLLRQHRALGRTVLLAGLIGLWLCCTEGAAQWLSHQLLRVPPALSTETIEQLREEAQREGGIAVLVLGGGANPYSPEYDGATLRPLTLERLRYGVWLSRRLGAPLGFSGGIGWNARHLRVSEASLARRTVEEEYGARLRWAEDRSRDTRENAALSLALLKADGVRRLLLVSHDMHLPRALQAFGEVAGNEVEIIAAPVGLRRDAMSELADWCPSSDGFSRVRYAIYEWLGRLAGR</sequence>
<evidence type="ECO:0000313" key="4">
    <source>
        <dbReference type="Proteomes" id="UP001228044"/>
    </source>
</evidence>
<accession>A0ABT8DWK0</accession>
<dbReference type="RefSeq" id="WP_290358858.1">
    <property type="nucleotide sequence ID" value="NZ_JAUHHC010000002.1"/>
</dbReference>
<comment type="caution">
    <text evidence="3">The sequence shown here is derived from an EMBL/GenBank/DDBJ whole genome shotgun (WGS) entry which is preliminary data.</text>
</comment>
<dbReference type="Gene3D" id="3.40.50.620">
    <property type="entry name" value="HUPs"/>
    <property type="match status" value="1"/>
</dbReference>
<dbReference type="InterPro" id="IPR051599">
    <property type="entry name" value="Cell_Envelope_Assoc"/>
</dbReference>
<feature type="domain" description="DUF218" evidence="2">
    <location>
        <begin position="95"/>
        <end position="262"/>
    </location>
</feature>
<dbReference type="PANTHER" id="PTHR30336:SF20">
    <property type="entry name" value="DUF218 DOMAIN-CONTAINING PROTEIN"/>
    <property type="match status" value="1"/>
</dbReference>
<keyword evidence="1" id="KW-1133">Transmembrane helix</keyword>
<gene>
    <name evidence="3" type="ORF">QWJ38_09780</name>
</gene>
<dbReference type="CDD" id="cd06259">
    <property type="entry name" value="YdcF-like"/>
    <property type="match status" value="1"/>
</dbReference>
<keyword evidence="4" id="KW-1185">Reference proteome</keyword>
<dbReference type="InterPro" id="IPR014729">
    <property type="entry name" value="Rossmann-like_a/b/a_fold"/>
</dbReference>
<feature type="transmembrane region" description="Helical" evidence="1">
    <location>
        <begin position="46"/>
        <end position="65"/>
    </location>
</feature>
<feature type="transmembrane region" description="Helical" evidence="1">
    <location>
        <begin position="12"/>
        <end position="34"/>
    </location>
</feature>
<evidence type="ECO:0000313" key="3">
    <source>
        <dbReference type="EMBL" id="MDN3920566.1"/>
    </source>
</evidence>
<keyword evidence="1" id="KW-0472">Membrane</keyword>
<dbReference type="InterPro" id="IPR003848">
    <property type="entry name" value="DUF218"/>
</dbReference>
<dbReference type="EMBL" id="JAUHHC010000002">
    <property type="protein sequence ID" value="MDN3920566.1"/>
    <property type="molecule type" value="Genomic_DNA"/>
</dbReference>
<name>A0ABT8DWK0_9BURK</name>
<evidence type="ECO:0000259" key="2">
    <source>
        <dbReference type="Pfam" id="PF02698"/>
    </source>
</evidence>
<evidence type="ECO:0000256" key="1">
    <source>
        <dbReference type="SAM" id="Phobius"/>
    </source>
</evidence>
<organism evidence="3 4">
    <name type="scientific">Roseateles violae</name>
    <dbReference type="NCBI Taxonomy" id="3058042"/>
    <lineage>
        <taxon>Bacteria</taxon>
        <taxon>Pseudomonadati</taxon>
        <taxon>Pseudomonadota</taxon>
        <taxon>Betaproteobacteria</taxon>
        <taxon>Burkholderiales</taxon>
        <taxon>Sphaerotilaceae</taxon>
        <taxon>Roseateles</taxon>
    </lineage>
</organism>
<protein>
    <submittedName>
        <fullName evidence="3">YdcF family protein</fullName>
    </submittedName>
</protein>
<dbReference type="Proteomes" id="UP001228044">
    <property type="component" value="Unassembled WGS sequence"/>
</dbReference>
<proteinExistence type="predicted"/>
<reference evidence="3 4" key="1">
    <citation type="submission" date="2023-06" db="EMBL/GenBank/DDBJ databases">
        <title>Pelomonas sp. PFR6 16S ribosomal RNA gene Genome sequencing and assembly.</title>
        <authorList>
            <person name="Woo H."/>
        </authorList>
    </citation>
    <scope>NUCLEOTIDE SEQUENCE [LARGE SCALE GENOMIC DNA]</scope>
    <source>
        <strain evidence="3 4">PFR6</strain>
    </source>
</reference>